<sequence length="1270" mass="143176">MHTVDEWGGPLRDFLEEPRAPAQFMHWMRDLVPELDSPFSKFVALSAELERDLPAEGTPLAAEPSNLFPVRISLCRKFLRGRDEALVSWVMTLVEVLNYHAMSGKAQLGPPMVTRLFEAVKRFEAKGGKMAPFKACREAIGCVRFDYSGEPVQYIENLIAEKVIACWPRPEEAAVQDAVKFVPPEVREWLEDPAAWPEKPPTSRVRADDKEWEAIVRAGVERGMMEQVPADRLFRDHNGVPILNGAGAVKKVKVIGGESKSLQQFISVLVPSNTYQVHMPGHDEHLPYLGQMALMLEIDEDEEVRIDSEDLTSCFNLFRLPQQWVGFNAFAKQVSAAVFGGPASEMAYVGMRVVPETSEVSKLKWFPDDDSVSVVYLDSYDEVRKVSAGYREVLRGQPSHRHQRFVNTCNELELPLNQGKRLVGAVHGSLQGGDIDGETGTFEAAHDKKVDIMGIGAALLGVGAATEFELRHFVGKAIFAMAFRRPAMSFLEKVFVDMGRSQKGRVTLSRATLDEVYITMAVMPILVMNLRAVFDAEVTITDASTTGGGGGVANCFKRPPDTIVHDSGKCLECSQELERPRVYPCPTGCGAELCSLGCIEAHRDGDCKRWRYVMPKFGERFSGPNAPLSHAVAREGGIEVQPPYDLLRGDDFHSQEGKEKLTSLESDPALAAEHWAPECKLFSKARGRPVTLPSGERIAGPQPVRDAHHVMGFPWVSQQMKIQLRRPNNMALRGLRRGASTFGARRYLSVEHPFNSWLWYFSLAEELAQGEFEYAVGSNCCWGGDREKWYALLNNSPCIQEELHRPECPGHDGLKGYGATRNQDGSLHFATEEEAEYKDAWCAAYARGLRRQLSDWCSRGLLDGRCKTIQKELEKSTDRLANPVAANMVANEITDLEQDMLPGHESIHLRQMARRLSIRGTDLRLLLGDDNVEVPYPAYRWYWREVLSYAWKEERNINEGEVAAFNVMLKRRSKDPAKHELRYLAVVDSLVTRGAVSKGRRTLRAYRLAVDRFLTYVRIHSLPLRRQADVDYAVSEFINAMYQEGDSLAQAGHLLSGLKRFCPGMRLTLPTASQYFRNWQRVHRPVRAIPISWDLLQAMSGMCFTLGYHRVALLLYVGFFCFLRTSEMMSLQCMHLIPDRRSSRLTVIIPFAKTSAGNPQVLVFSDPRVHSLALTVLHARETQDFLWPSSPTQFRQFWIRLIEACGFSSKDYSPYGIRRGGATWYFLATSSMDGTSQRGRWSCSKTARMYIDEGTLALARFLWSNDQKRR</sequence>
<dbReference type="EMBL" id="CAMXCT020002460">
    <property type="protein sequence ID" value="CAL1151683.1"/>
    <property type="molecule type" value="Genomic_DNA"/>
</dbReference>
<reference evidence="2" key="1">
    <citation type="submission" date="2022-10" db="EMBL/GenBank/DDBJ databases">
        <authorList>
            <person name="Chen Y."/>
            <person name="Dougan E. K."/>
            <person name="Chan C."/>
            <person name="Rhodes N."/>
            <person name="Thang M."/>
        </authorList>
    </citation>
    <scope>NUCLEOTIDE SEQUENCE</scope>
</reference>
<keyword evidence="5" id="KW-1185">Reference proteome</keyword>
<dbReference type="InterPro" id="IPR011010">
    <property type="entry name" value="DNA_brk_join_enz"/>
</dbReference>
<proteinExistence type="predicted"/>
<dbReference type="Gene3D" id="1.10.443.10">
    <property type="entry name" value="Intergrase catalytic core"/>
    <property type="match status" value="1"/>
</dbReference>
<keyword evidence="1" id="KW-0233">DNA recombination</keyword>
<dbReference type="GO" id="GO:0003677">
    <property type="term" value="F:DNA binding"/>
    <property type="evidence" value="ECO:0007669"/>
    <property type="project" value="InterPro"/>
</dbReference>
<dbReference type="GO" id="GO:0015074">
    <property type="term" value="P:DNA integration"/>
    <property type="evidence" value="ECO:0007669"/>
    <property type="project" value="InterPro"/>
</dbReference>
<accession>A0A9P1CVI1</accession>
<dbReference type="InterPro" id="IPR013762">
    <property type="entry name" value="Integrase-like_cat_sf"/>
</dbReference>
<dbReference type="Proteomes" id="UP001152797">
    <property type="component" value="Unassembled WGS sequence"/>
</dbReference>
<evidence type="ECO:0000313" key="5">
    <source>
        <dbReference type="Proteomes" id="UP001152797"/>
    </source>
</evidence>
<feature type="non-terminal residue" evidence="2">
    <location>
        <position position="1"/>
    </location>
</feature>
<protein>
    <submittedName>
        <fullName evidence="4">CS domain-containing protein</fullName>
    </submittedName>
</protein>
<dbReference type="EMBL" id="CAMXCT010002460">
    <property type="protein sequence ID" value="CAI3998308.1"/>
    <property type="molecule type" value="Genomic_DNA"/>
</dbReference>
<dbReference type="AlphaFoldDB" id="A0A9P1CVI1"/>
<evidence type="ECO:0000313" key="3">
    <source>
        <dbReference type="EMBL" id="CAL1151683.1"/>
    </source>
</evidence>
<dbReference type="SUPFAM" id="SSF56349">
    <property type="entry name" value="DNA breaking-rejoining enzymes"/>
    <property type="match status" value="1"/>
</dbReference>
<organism evidence="2">
    <name type="scientific">Cladocopium goreaui</name>
    <dbReference type="NCBI Taxonomy" id="2562237"/>
    <lineage>
        <taxon>Eukaryota</taxon>
        <taxon>Sar</taxon>
        <taxon>Alveolata</taxon>
        <taxon>Dinophyceae</taxon>
        <taxon>Suessiales</taxon>
        <taxon>Symbiodiniaceae</taxon>
        <taxon>Cladocopium</taxon>
    </lineage>
</organism>
<name>A0A9P1CVI1_9DINO</name>
<dbReference type="EMBL" id="CAMXCT030002460">
    <property type="protein sequence ID" value="CAL4785620.1"/>
    <property type="molecule type" value="Genomic_DNA"/>
</dbReference>
<gene>
    <name evidence="2" type="ORF">C1SCF055_LOCUS24620</name>
</gene>
<evidence type="ECO:0000313" key="2">
    <source>
        <dbReference type="EMBL" id="CAI3998308.1"/>
    </source>
</evidence>
<evidence type="ECO:0000256" key="1">
    <source>
        <dbReference type="ARBA" id="ARBA00023172"/>
    </source>
</evidence>
<reference evidence="3" key="2">
    <citation type="submission" date="2024-04" db="EMBL/GenBank/DDBJ databases">
        <authorList>
            <person name="Chen Y."/>
            <person name="Shah S."/>
            <person name="Dougan E. K."/>
            <person name="Thang M."/>
            <person name="Chan C."/>
        </authorList>
    </citation>
    <scope>NUCLEOTIDE SEQUENCE [LARGE SCALE GENOMIC DNA]</scope>
</reference>
<dbReference type="GO" id="GO:0006310">
    <property type="term" value="P:DNA recombination"/>
    <property type="evidence" value="ECO:0007669"/>
    <property type="project" value="UniProtKB-KW"/>
</dbReference>
<comment type="caution">
    <text evidence="2">The sequence shown here is derived from an EMBL/GenBank/DDBJ whole genome shotgun (WGS) entry which is preliminary data.</text>
</comment>
<evidence type="ECO:0000313" key="4">
    <source>
        <dbReference type="EMBL" id="CAL4785620.1"/>
    </source>
</evidence>